<name>K7A207_9ALTE</name>
<evidence type="ECO:0000313" key="1">
    <source>
        <dbReference type="EMBL" id="GAC29555.1"/>
    </source>
</evidence>
<comment type="caution">
    <text evidence="1">The sequence shown here is derived from an EMBL/GenBank/DDBJ whole genome shotgun (WGS) entry which is preliminary data.</text>
</comment>
<accession>K7A207</accession>
<dbReference type="AlphaFoldDB" id="K7A207"/>
<dbReference type="EMBL" id="BAEQ01000046">
    <property type="protein sequence ID" value="GAC29555.1"/>
    <property type="molecule type" value="Genomic_DNA"/>
</dbReference>
<reference evidence="2" key="1">
    <citation type="journal article" date="2014" name="Environ. Microbiol.">
        <title>Comparative genomics of the marine bacterial genus Glaciecola reveals the high degree of genomic diversity and genomic characteristic for cold adaptation.</title>
        <authorList>
            <person name="Qin Q.L."/>
            <person name="Xie B.B."/>
            <person name="Yu Y."/>
            <person name="Shu Y.L."/>
            <person name="Rong J.C."/>
            <person name="Zhang Y.J."/>
            <person name="Zhao D.L."/>
            <person name="Chen X.L."/>
            <person name="Zhang X.Y."/>
            <person name="Chen B."/>
            <person name="Zhou B.C."/>
            <person name="Zhang Y.Z."/>
        </authorList>
    </citation>
    <scope>NUCLEOTIDE SEQUENCE [LARGE SCALE GENOMIC DNA]</scope>
    <source>
        <strain evidence="2">ACAM 615</strain>
    </source>
</reference>
<sequence length="40" mass="4322">MKPSLRREMAKASVDARQVSISLACRLFVVSETCCAIGHG</sequence>
<gene>
    <name evidence="1" type="ORF">GPAL_2704</name>
</gene>
<protein>
    <submittedName>
        <fullName evidence="1">Uncharacterized protein</fullName>
    </submittedName>
</protein>
<keyword evidence="2" id="KW-1185">Reference proteome</keyword>
<evidence type="ECO:0000313" key="2">
    <source>
        <dbReference type="Proteomes" id="UP000006251"/>
    </source>
</evidence>
<organism evidence="1 2">
    <name type="scientific">Brumicola pallidula DSM 14239 = ACAM 615</name>
    <dbReference type="NCBI Taxonomy" id="1121922"/>
    <lineage>
        <taxon>Bacteria</taxon>
        <taxon>Pseudomonadati</taxon>
        <taxon>Pseudomonadota</taxon>
        <taxon>Gammaproteobacteria</taxon>
        <taxon>Alteromonadales</taxon>
        <taxon>Alteromonadaceae</taxon>
        <taxon>Brumicola</taxon>
    </lineage>
</organism>
<dbReference type="Proteomes" id="UP000006251">
    <property type="component" value="Unassembled WGS sequence"/>
</dbReference>
<proteinExistence type="predicted"/>